<proteinExistence type="predicted"/>
<dbReference type="PANTHER" id="PTHR42915">
    <property type="entry name" value="HYPOTHETICAL 460 KDA PROTEIN IN FEUA-SIGW INTERGENIC REGION [PRECURSOR]"/>
    <property type="match status" value="1"/>
</dbReference>
<dbReference type="Pfam" id="PF07075">
    <property type="entry name" value="NamZ_N"/>
    <property type="match status" value="1"/>
</dbReference>
<dbReference type="Gene3D" id="3.90.1150.140">
    <property type="match status" value="1"/>
</dbReference>
<dbReference type="Proteomes" id="UP001200145">
    <property type="component" value="Unassembled WGS sequence"/>
</dbReference>
<dbReference type="PIRSF" id="PIRSF016719">
    <property type="entry name" value="UCP016719"/>
    <property type="match status" value="1"/>
</dbReference>
<feature type="domain" description="Peptidoglycan beta-N-acetylmuramidase NamZ N-terminal" evidence="1">
    <location>
        <begin position="22"/>
        <end position="224"/>
    </location>
</feature>
<evidence type="ECO:0000259" key="1">
    <source>
        <dbReference type="Pfam" id="PF07075"/>
    </source>
</evidence>
<sequence>MVQMGIDRFIAGFEQQQANRWGLVTNEVALTSTGIRSRKALLDAGFNLIRLFAPEHGVRATGADGARQMDGIDALTGLPVISLYGDKMAPDPEDLVDLDAVLFDIPDVGCRFYTYLWTLTYVMERCASLQKPLYVLDRPNPLGGDPGRAEGPMLDENYCSSFIGSWSIPLRHSCTLGELARYFAATRLPDLNVKVIPVKNWNRLTTTASSGWTFIPTSPAIRDIETALLYPGTGLLEGIFINEGRGTDRPFTCCGAPWINGEMLANAFTALNLPGVLCQSIHYIPDSSIYQGETCHGLQFRVTDEIHFRPVRMGIELILLLMRFYPDQVLERRYYTAANPDGTRHLDKLLGIPEAFSTISSNQLPPLDVGVEWKQIMAAHLLY</sequence>
<dbReference type="PANTHER" id="PTHR42915:SF1">
    <property type="entry name" value="PEPTIDOGLYCAN BETA-N-ACETYLMURAMIDASE NAMZ"/>
    <property type="match status" value="1"/>
</dbReference>
<keyword evidence="4" id="KW-1185">Reference proteome</keyword>
<protein>
    <submittedName>
        <fullName evidence="3">DUF1343 domain-containing protein</fullName>
    </submittedName>
</protein>
<feature type="domain" description="Peptidoglycan beta-N-acetylmuramidase NamZ C-terminal" evidence="2">
    <location>
        <begin position="228"/>
        <end position="363"/>
    </location>
</feature>
<reference evidence="3 4" key="1">
    <citation type="submission" date="2022-01" db="EMBL/GenBank/DDBJ databases">
        <title>Flavihumibacter sp. nov., isolated from sediment of a river.</title>
        <authorList>
            <person name="Liu H."/>
        </authorList>
    </citation>
    <scope>NUCLEOTIDE SEQUENCE [LARGE SCALE GENOMIC DNA]</scope>
    <source>
        <strain evidence="3 4">RY-1</strain>
    </source>
</reference>
<evidence type="ECO:0000313" key="3">
    <source>
        <dbReference type="EMBL" id="MCF1714974.1"/>
    </source>
</evidence>
<dbReference type="RefSeq" id="WP_234865925.1">
    <property type="nucleotide sequence ID" value="NZ_JAKEVY010000002.1"/>
</dbReference>
<gene>
    <name evidence="3" type="ORF">L0U88_10085</name>
</gene>
<dbReference type="Pfam" id="PF20732">
    <property type="entry name" value="NamZ_C"/>
    <property type="match status" value="1"/>
</dbReference>
<dbReference type="Gene3D" id="3.40.50.12170">
    <property type="entry name" value="Uncharacterised protein PF07075, DUF1343"/>
    <property type="match status" value="1"/>
</dbReference>
<accession>A0ABS9BH05</accession>
<dbReference type="InterPro" id="IPR048503">
    <property type="entry name" value="NamZ_C"/>
</dbReference>
<evidence type="ECO:0000259" key="2">
    <source>
        <dbReference type="Pfam" id="PF20732"/>
    </source>
</evidence>
<dbReference type="InterPro" id="IPR008302">
    <property type="entry name" value="NamZ"/>
</dbReference>
<organism evidence="3 4">
    <name type="scientific">Flavihumibacter fluminis</name>
    <dbReference type="NCBI Taxonomy" id="2909236"/>
    <lineage>
        <taxon>Bacteria</taxon>
        <taxon>Pseudomonadati</taxon>
        <taxon>Bacteroidota</taxon>
        <taxon>Chitinophagia</taxon>
        <taxon>Chitinophagales</taxon>
        <taxon>Chitinophagaceae</taxon>
        <taxon>Flavihumibacter</taxon>
    </lineage>
</organism>
<comment type="caution">
    <text evidence="3">The sequence shown here is derived from an EMBL/GenBank/DDBJ whole genome shotgun (WGS) entry which is preliminary data.</text>
</comment>
<dbReference type="EMBL" id="JAKEVY010000002">
    <property type="protein sequence ID" value="MCF1714974.1"/>
    <property type="molecule type" value="Genomic_DNA"/>
</dbReference>
<dbReference type="InterPro" id="IPR048502">
    <property type="entry name" value="NamZ_N"/>
</dbReference>
<evidence type="ECO:0000313" key="4">
    <source>
        <dbReference type="Proteomes" id="UP001200145"/>
    </source>
</evidence>
<name>A0ABS9BH05_9BACT</name>